<evidence type="ECO:0000313" key="1">
    <source>
        <dbReference type="EMBL" id="AAY42142.1"/>
    </source>
</evidence>
<organism evidence="1">
    <name type="scientific">Heliothis armigera cypovirus 14</name>
    <dbReference type="NCBI Taxonomy" id="327947"/>
    <lineage>
        <taxon>Viruses</taxon>
        <taxon>Riboviria</taxon>
        <taxon>Orthornavirae</taxon>
        <taxon>Duplornaviricota</taxon>
        <taxon>Resentoviricetes</taxon>
        <taxon>Reovirales</taxon>
        <taxon>Spinareoviridae</taxon>
        <taxon>Cypovirus</taxon>
        <taxon>Cypovirus lymantriae</taxon>
        <taxon>Cypovirus 14</taxon>
    </lineage>
</organism>
<accession>Q4U3E2</accession>
<reference evidence="1" key="1">
    <citation type="journal article" date="2007" name="J. Gen. Virol.">
        <title>Phylogenetic analysis of Heliothis armigera cytoplasmic polyhedrosis virus type 14 and a series of dwarf segments found in the genome.</title>
        <authorList>
            <person name="Li Y."/>
            <person name="Zhang J."/>
            <person name="Li Y."/>
            <person name="Tan L."/>
            <person name="Chen W."/>
            <person name="Luo H."/>
            <person name="Hu Y."/>
        </authorList>
    </citation>
    <scope>NUCLEOTIDE SEQUENCE</scope>
</reference>
<sequence length="550" mass="63006">MLAIDYLQNERLYHTYMLKIKTNENNNAPTPEVKQFLLQSSIAHKLLRAYSNKTKGVIKDPALLGAIISTGSYDVQVSNKKDQKIVGKAIDGANVKVTVKKGRKKRDVMADMPAQTSLAADQEGVLTLEDMNELSEMAKKLRTVYNTSESKSLWYIKDERYSMLIPSYITAIMPFMPRREIELSEKGRIVVPLDLKHIFRNIVVVREYNENQLRNNKPCNSLLINASVLSDSVYMQKGYQVFTNSVIVYTASWRNREVDFIMFDTRNVVDDIDGSNVEVVWKELIKYARPVANLYETLEPEMVIKKKGPTIYQPIRGATYAVLLKFREQCLSKTQLKVLMTLIGNKGFGKTSFLRDVIAALNSKLGDNAAGAIDSDWYGIWEYKRTVEGIELPLEYNVCVEQLESGPSIFEYYAEQILSAANIKTSEQYFKTKIQQRETMINECKSKVEQHWLNGKQSPEYQFNVRVTTSKTAPRILILNQHTVTQDVTAGRSDINLILKPIIDPVSMLLLRDRAMPAELLLYETYGMLTSYVHTSMYACELLRFIEYDW</sequence>
<proteinExistence type="predicted"/>
<dbReference type="EMBL" id="DQ017080">
    <property type="protein sequence ID" value="AAY42142.1"/>
    <property type="molecule type" value="Genomic_RNA"/>
</dbReference>
<protein>
    <submittedName>
        <fullName evidence="1">Protein 6</fullName>
    </submittedName>
</protein>
<name>Q4U3E2_9REOV</name>